<gene>
    <name evidence="4" type="ORF">FH972_009309</name>
</gene>
<dbReference type="PANTHER" id="PTHR46128:SF194">
    <property type="entry name" value="PENTACOTRIPEPTIDE-REPEAT REGION OF PRORP DOMAIN-CONTAINING PROTEIN"/>
    <property type="match status" value="1"/>
</dbReference>
<feature type="repeat" description="PPR" evidence="3">
    <location>
        <begin position="210"/>
        <end position="244"/>
    </location>
</feature>
<dbReference type="NCBIfam" id="TIGR00756">
    <property type="entry name" value="PPR"/>
    <property type="match status" value="6"/>
</dbReference>
<sequence>MIFHVEKLAKHIHNLVGPTISSRALYSCLSAPLESKTLSDLDIVIAKIPVGISEDEVVRSLLNDQACNSIELSSELVDKLLHRFKDDWKSALGVFRWAESRSGYRHTQEAYDMLVDILGKMKQMGKMKAVLEEMGQCQLVGLGTVAKVMRRFAGAGQWEEAVTTFDELGTLGLDKNTESMNLLLDTLCKENKVEQAREVFLELKPHISPNAHTFNIFIHGWCKMNRVDEAHWTIQEMRGNGCLPCVISYSTIIQFYYWQSKFSKAYELLDEMQAQGCPPNIVTFTTIMCSLTKSEEFEEALHIVDRMRSIGCKPDTLFYNALIHTLGRAGRVEKAVRVFEVEMPNTGVSPNTSTCNSMIAMFCHHGQEQKALNIIRYMEKSGLCKPDVHPLLKVCFKTGNTDCFLSKLLDDMVNKHHLFLDISTYALLIHGLCRANKCERAYSLFEEMIGQGISPRYQTCRLLLDEVKQKNMYDAAERIEDKENWHFSVVSSKAYQQSRQGHRTSAITGSNPNKSFGGIGNIHVRKVLMLCRLHTKTVNCGTY</sequence>
<dbReference type="InterPro" id="IPR050872">
    <property type="entry name" value="PPR_P_subfamily"/>
</dbReference>
<evidence type="ECO:0000256" key="1">
    <source>
        <dbReference type="ARBA" id="ARBA00007626"/>
    </source>
</evidence>
<evidence type="ECO:0008006" key="6">
    <source>
        <dbReference type="Google" id="ProtNLM"/>
    </source>
</evidence>
<feature type="repeat" description="PPR" evidence="3">
    <location>
        <begin position="421"/>
        <end position="455"/>
    </location>
</feature>
<feature type="repeat" description="PPR" evidence="3">
    <location>
        <begin position="351"/>
        <end position="385"/>
    </location>
</feature>
<feature type="repeat" description="PPR" evidence="3">
    <location>
        <begin position="280"/>
        <end position="314"/>
    </location>
</feature>
<dbReference type="Proteomes" id="UP000327013">
    <property type="component" value="Chromosome 3"/>
</dbReference>
<evidence type="ECO:0000313" key="5">
    <source>
        <dbReference type="Proteomes" id="UP000327013"/>
    </source>
</evidence>
<dbReference type="Pfam" id="PF13041">
    <property type="entry name" value="PPR_2"/>
    <property type="match status" value="3"/>
</dbReference>
<dbReference type="EMBL" id="CM017323">
    <property type="protein sequence ID" value="KAE8023634.1"/>
    <property type="molecule type" value="Genomic_DNA"/>
</dbReference>
<dbReference type="InterPro" id="IPR011990">
    <property type="entry name" value="TPR-like_helical_dom_sf"/>
</dbReference>
<evidence type="ECO:0000256" key="3">
    <source>
        <dbReference type="PROSITE-ProRule" id="PRU00708"/>
    </source>
</evidence>
<dbReference type="PANTHER" id="PTHR46128">
    <property type="entry name" value="MITOCHONDRIAL GROUP I INTRON SPLICING FACTOR CCM1"/>
    <property type="match status" value="1"/>
</dbReference>
<organism evidence="4 5">
    <name type="scientific">Carpinus fangiana</name>
    <dbReference type="NCBI Taxonomy" id="176857"/>
    <lineage>
        <taxon>Eukaryota</taxon>
        <taxon>Viridiplantae</taxon>
        <taxon>Streptophyta</taxon>
        <taxon>Embryophyta</taxon>
        <taxon>Tracheophyta</taxon>
        <taxon>Spermatophyta</taxon>
        <taxon>Magnoliopsida</taxon>
        <taxon>eudicotyledons</taxon>
        <taxon>Gunneridae</taxon>
        <taxon>Pentapetalae</taxon>
        <taxon>rosids</taxon>
        <taxon>fabids</taxon>
        <taxon>Fagales</taxon>
        <taxon>Betulaceae</taxon>
        <taxon>Carpinus</taxon>
    </lineage>
</organism>
<dbReference type="PROSITE" id="PS51375">
    <property type="entry name" value="PPR"/>
    <property type="match status" value="6"/>
</dbReference>
<keyword evidence="5" id="KW-1185">Reference proteome</keyword>
<dbReference type="Gene3D" id="1.25.40.10">
    <property type="entry name" value="Tetratricopeptide repeat domain"/>
    <property type="match status" value="4"/>
</dbReference>
<feature type="repeat" description="PPR" evidence="3">
    <location>
        <begin position="315"/>
        <end position="350"/>
    </location>
</feature>
<dbReference type="AlphaFoldDB" id="A0A5N6R4W5"/>
<comment type="similarity">
    <text evidence="1">Belongs to the PPR family. P subfamily.</text>
</comment>
<protein>
    <recommendedName>
        <fullName evidence="6">Pentacotripeptide-repeat region of PRORP domain-containing protein</fullName>
    </recommendedName>
</protein>
<feature type="repeat" description="PPR" evidence="3">
    <location>
        <begin position="245"/>
        <end position="279"/>
    </location>
</feature>
<reference evidence="4 5" key="1">
    <citation type="submission" date="2019-06" db="EMBL/GenBank/DDBJ databases">
        <title>A chromosomal-level reference genome of Carpinus fangiana (Coryloideae, Betulaceae).</title>
        <authorList>
            <person name="Yang X."/>
            <person name="Wang Z."/>
            <person name="Zhang L."/>
            <person name="Hao G."/>
            <person name="Liu J."/>
            <person name="Yang Y."/>
        </authorList>
    </citation>
    <scope>NUCLEOTIDE SEQUENCE [LARGE SCALE GENOMIC DNA]</scope>
    <source>
        <strain evidence="4">Cfa_2016G</strain>
        <tissue evidence="4">Leaf</tissue>
    </source>
</reference>
<dbReference type="Pfam" id="PF12854">
    <property type="entry name" value="PPR_1"/>
    <property type="match status" value="1"/>
</dbReference>
<dbReference type="OrthoDB" id="185373at2759"/>
<accession>A0A5N6R4W5</accession>
<evidence type="ECO:0000256" key="2">
    <source>
        <dbReference type="ARBA" id="ARBA00022737"/>
    </source>
</evidence>
<dbReference type="InterPro" id="IPR002885">
    <property type="entry name" value="PPR_rpt"/>
</dbReference>
<proteinExistence type="inferred from homology"/>
<keyword evidence="2" id="KW-0677">Repeat</keyword>
<name>A0A5N6R4W5_9ROSI</name>
<evidence type="ECO:0000313" key="4">
    <source>
        <dbReference type="EMBL" id="KAE8023634.1"/>
    </source>
</evidence>